<sequence>MLAVTVMAGCKSGGDEKTAESNDTSAATTARTVEVATSGVTVKKTLNNVDSTEASALIATYKKAMEGQGMVVENASYFFNRRMVEKILAYLEKEGGNADGIRFYLGKKSATDAETMLLPVTTKAGSAANKHTDYYDHDEALFDTARIVTLRVNKKGTDPGAVLYDKCPTCPDLENGCKLTPGSLPRSYAEKMIQKFDGKNMNTNAIWLPLSLFKNMAKEKSFNGIRVYFGTYPDKTYTPPGQPSYEGRNTIVLTYVDRNGMDDFNCDPLPLAKAKGVNALDGGGSAGPPQNNGGLCPILCD</sequence>
<evidence type="ECO:0000313" key="2">
    <source>
        <dbReference type="Proteomes" id="UP001596958"/>
    </source>
</evidence>
<keyword evidence="2" id="KW-1185">Reference proteome</keyword>
<gene>
    <name evidence="1" type="ORF">ACFQZS_17925</name>
</gene>
<protein>
    <submittedName>
        <fullName evidence="1">Uncharacterized protein</fullName>
    </submittedName>
</protein>
<dbReference type="EMBL" id="JBHTHU010000022">
    <property type="protein sequence ID" value="MFD0752038.1"/>
    <property type="molecule type" value="Genomic_DNA"/>
</dbReference>
<dbReference type="Proteomes" id="UP001596958">
    <property type="component" value="Unassembled WGS sequence"/>
</dbReference>
<name>A0ABW2Z1T4_9SPHI</name>
<organism evidence="1 2">
    <name type="scientific">Mucilaginibacter calamicampi</name>
    <dbReference type="NCBI Taxonomy" id="1302352"/>
    <lineage>
        <taxon>Bacteria</taxon>
        <taxon>Pseudomonadati</taxon>
        <taxon>Bacteroidota</taxon>
        <taxon>Sphingobacteriia</taxon>
        <taxon>Sphingobacteriales</taxon>
        <taxon>Sphingobacteriaceae</taxon>
        <taxon>Mucilaginibacter</taxon>
    </lineage>
</organism>
<proteinExistence type="predicted"/>
<accession>A0ABW2Z1T4</accession>
<evidence type="ECO:0000313" key="1">
    <source>
        <dbReference type="EMBL" id="MFD0752038.1"/>
    </source>
</evidence>
<comment type="caution">
    <text evidence="1">The sequence shown here is derived from an EMBL/GenBank/DDBJ whole genome shotgun (WGS) entry which is preliminary data.</text>
</comment>
<reference evidence="2" key="1">
    <citation type="journal article" date="2019" name="Int. J. Syst. Evol. Microbiol.">
        <title>The Global Catalogue of Microorganisms (GCM) 10K type strain sequencing project: providing services to taxonomists for standard genome sequencing and annotation.</title>
        <authorList>
            <consortium name="The Broad Institute Genomics Platform"/>
            <consortium name="The Broad Institute Genome Sequencing Center for Infectious Disease"/>
            <person name="Wu L."/>
            <person name="Ma J."/>
        </authorList>
    </citation>
    <scope>NUCLEOTIDE SEQUENCE [LARGE SCALE GENOMIC DNA]</scope>
    <source>
        <strain evidence="2">CCUG 63418</strain>
    </source>
</reference>